<gene>
    <name evidence="1" type="ORF">HELGO_WM10473</name>
</gene>
<name>A0A6S6SDG6_9GAMM</name>
<organism evidence="1">
    <name type="scientific">uncultured Thiotrichaceae bacterium</name>
    <dbReference type="NCBI Taxonomy" id="298394"/>
    <lineage>
        <taxon>Bacteria</taxon>
        <taxon>Pseudomonadati</taxon>
        <taxon>Pseudomonadota</taxon>
        <taxon>Gammaproteobacteria</taxon>
        <taxon>Thiotrichales</taxon>
        <taxon>Thiotrichaceae</taxon>
        <taxon>environmental samples</taxon>
    </lineage>
</organism>
<proteinExistence type="predicted"/>
<dbReference type="AlphaFoldDB" id="A0A6S6SDG6"/>
<protein>
    <submittedName>
        <fullName evidence="1">Uncharacterized protein</fullName>
    </submittedName>
</protein>
<dbReference type="EMBL" id="CACVAY010000007">
    <property type="protein sequence ID" value="CAA6800858.1"/>
    <property type="molecule type" value="Genomic_DNA"/>
</dbReference>
<accession>A0A6S6SDG6</accession>
<evidence type="ECO:0000313" key="1">
    <source>
        <dbReference type="EMBL" id="CAA6800858.1"/>
    </source>
</evidence>
<sequence length="71" mass="8077">MNNLKLDGLELMIKRTKASIESVEKEVAVCQSLVSDDPTEQELSILIGHKSKKHKLKQHLLTLEEKYNSLC</sequence>
<reference evidence="1" key="1">
    <citation type="submission" date="2020-01" db="EMBL/GenBank/DDBJ databases">
        <authorList>
            <person name="Meier V. D."/>
            <person name="Meier V D."/>
        </authorList>
    </citation>
    <scope>NUCLEOTIDE SEQUENCE</scope>
    <source>
        <strain evidence="1">HLG_WM_MAG_07</strain>
    </source>
</reference>